<reference evidence="1 2" key="1">
    <citation type="submission" date="2016-11" db="EMBL/GenBank/DDBJ databases">
        <title>Genome sequence and comparative genomic analysis of clinical strain Elizabethkingia meningoseptica 61421 PRCM.</title>
        <authorList>
            <person name="Wang M."/>
            <person name="Hu S."/>
            <person name="Cao L."/>
            <person name="Jiang T."/>
            <person name="Zhou Y."/>
            <person name="Ming D."/>
        </authorList>
    </citation>
    <scope>NUCLEOTIDE SEQUENCE [LARGE SCALE GENOMIC DNA]</scope>
    <source>
        <strain evidence="1 2">61421 PRCM</strain>
    </source>
</reference>
<dbReference type="SUPFAM" id="SSF158446">
    <property type="entry name" value="IVS-encoded protein-like"/>
    <property type="match status" value="1"/>
</dbReference>
<dbReference type="KEGG" id="emg:BBD33_05420"/>
<dbReference type="PANTHER" id="PTHR38471:SF2">
    <property type="entry name" value="FOUR HELIX BUNDLE PROTEIN"/>
    <property type="match status" value="1"/>
</dbReference>
<comment type="caution">
    <text evidence="1">The sequence shown here is derived from an EMBL/GenBank/DDBJ whole genome shotgun (WGS) entry which is preliminary data.</text>
</comment>
<gene>
    <name evidence="1" type="ORF">BMF97_08995</name>
</gene>
<dbReference type="AlphaFoldDB" id="A0A1V3U004"/>
<dbReference type="OrthoDB" id="9811959at2"/>
<dbReference type="eggNOG" id="COG0399">
    <property type="taxonomic scope" value="Bacteria"/>
</dbReference>
<dbReference type="NCBIfam" id="TIGR02436">
    <property type="entry name" value="four helix bundle protein"/>
    <property type="match status" value="1"/>
</dbReference>
<accession>A0A1V3U004</accession>
<evidence type="ECO:0000313" key="1">
    <source>
        <dbReference type="EMBL" id="OOH95489.1"/>
    </source>
</evidence>
<dbReference type="Gene3D" id="1.20.1440.60">
    <property type="entry name" value="23S rRNA-intervening sequence"/>
    <property type="match status" value="1"/>
</dbReference>
<dbReference type="CDD" id="cd16377">
    <property type="entry name" value="23S_rRNA_IVP_like"/>
    <property type="match status" value="1"/>
</dbReference>
<keyword evidence="2" id="KW-1185">Reference proteome</keyword>
<dbReference type="InterPro" id="IPR036583">
    <property type="entry name" value="23S_rRNA_IVS_sf"/>
</dbReference>
<organism evidence="1 2">
    <name type="scientific">Elizabethkingia meningoseptica</name>
    <name type="common">Chryseobacterium meningosepticum</name>
    <dbReference type="NCBI Taxonomy" id="238"/>
    <lineage>
        <taxon>Bacteria</taxon>
        <taxon>Pseudomonadati</taxon>
        <taxon>Bacteroidota</taxon>
        <taxon>Flavobacteriia</taxon>
        <taxon>Flavobacteriales</taxon>
        <taxon>Weeksellaceae</taxon>
        <taxon>Elizabethkingia</taxon>
    </lineage>
</organism>
<dbReference type="RefSeq" id="WP_016170186.1">
    <property type="nucleotide sequence ID" value="NZ_CP014338.1"/>
</dbReference>
<evidence type="ECO:0000313" key="2">
    <source>
        <dbReference type="Proteomes" id="UP000188947"/>
    </source>
</evidence>
<sequence>MKNFKELLVWQKSIDFVTIVYKVTDSFPDTENFGLKSQLRRASISIPSNISEGCARRSKTDFIQYLKIARGSAAEVETQIIISHNLKFINQEIYFELSELIVEISKMLNGLINSLVQSTEN</sequence>
<proteinExistence type="predicted"/>
<name>A0A1V3U004_ELIME</name>
<protein>
    <submittedName>
        <fullName evidence="1">Four helix bundle protein</fullName>
    </submittedName>
</protein>
<dbReference type="STRING" id="238.BBD35_07250"/>
<dbReference type="EMBL" id="MPOG01000010">
    <property type="protein sequence ID" value="OOH95489.1"/>
    <property type="molecule type" value="Genomic_DNA"/>
</dbReference>
<dbReference type="Pfam" id="PF05635">
    <property type="entry name" value="23S_rRNA_IVP"/>
    <property type="match status" value="1"/>
</dbReference>
<dbReference type="InterPro" id="IPR012657">
    <property type="entry name" value="23S_rRNA-intervening_sequence"/>
</dbReference>
<dbReference type="GeneID" id="48543556"/>
<dbReference type="Proteomes" id="UP000188947">
    <property type="component" value="Unassembled WGS sequence"/>
</dbReference>
<dbReference type="PANTHER" id="PTHR38471">
    <property type="entry name" value="FOUR HELIX BUNDLE PROTEIN"/>
    <property type="match status" value="1"/>
</dbReference>